<dbReference type="PROSITE" id="PS51257">
    <property type="entry name" value="PROKAR_LIPOPROTEIN"/>
    <property type="match status" value="1"/>
</dbReference>
<organism evidence="6 7">
    <name type="scientific">Parapedobacter luteus</name>
    <dbReference type="NCBI Taxonomy" id="623280"/>
    <lineage>
        <taxon>Bacteria</taxon>
        <taxon>Pseudomonadati</taxon>
        <taxon>Bacteroidota</taxon>
        <taxon>Sphingobacteriia</taxon>
        <taxon>Sphingobacteriales</taxon>
        <taxon>Sphingobacteriaceae</taxon>
        <taxon>Parapedobacter</taxon>
    </lineage>
</organism>
<feature type="transmembrane region" description="Helical" evidence="5">
    <location>
        <begin position="145"/>
        <end position="165"/>
    </location>
</feature>
<feature type="transmembrane region" description="Helical" evidence="5">
    <location>
        <begin position="83"/>
        <end position="101"/>
    </location>
</feature>
<evidence type="ECO:0000313" key="6">
    <source>
        <dbReference type="EMBL" id="SKB51299.1"/>
    </source>
</evidence>
<feature type="transmembrane region" description="Helical" evidence="5">
    <location>
        <begin position="243"/>
        <end position="261"/>
    </location>
</feature>
<feature type="transmembrane region" description="Helical" evidence="5">
    <location>
        <begin position="219"/>
        <end position="237"/>
    </location>
</feature>
<dbReference type="Pfam" id="PF01040">
    <property type="entry name" value="UbiA"/>
    <property type="match status" value="1"/>
</dbReference>
<dbReference type="GO" id="GO:0016020">
    <property type="term" value="C:membrane"/>
    <property type="evidence" value="ECO:0007669"/>
    <property type="project" value="UniProtKB-SubCell"/>
</dbReference>
<protein>
    <submittedName>
        <fullName evidence="6">UbiA prenyltransferase family protein</fullName>
    </submittedName>
</protein>
<dbReference type="EMBL" id="FUYS01000003">
    <property type="protein sequence ID" value="SKB51299.1"/>
    <property type="molecule type" value="Genomic_DNA"/>
</dbReference>
<evidence type="ECO:0000256" key="1">
    <source>
        <dbReference type="ARBA" id="ARBA00004141"/>
    </source>
</evidence>
<evidence type="ECO:0000256" key="3">
    <source>
        <dbReference type="ARBA" id="ARBA00022989"/>
    </source>
</evidence>
<evidence type="ECO:0000256" key="2">
    <source>
        <dbReference type="ARBA" id="ARBA00022692"/>
    </source>
</evidence>
<feature type="transmembrane region" description="Helical" evidence="5">
    <location>
        <begin position="12"/>
        <end position="35"/>
    </location>
</feature>
<dbReference type="GO" id="GO:0016765">
    <property type="term" value="F:transferase activity, transferring alkyl or aryl (other than methyl) groups"/>
    <property type="evidence" value="ECO:0007669"/>
    <property type="project" value="InterPro"/>
</dbReference>
<keyword evidence="7" id="KW-1185">Reference proteome</keyword>
<evidence type="ECO:0000313" key="7">
    <source>
        <dbReference type="Proteomes" id="UP000190541"/>
    </source>
</evidence>
<feature type="transmembrane region" description="Helical" evidence="5">
    <location>
        <begin position="107"/>
        <end position="124"/>
    </location>
</feature>
<dbReference type="InterPro" id="IPR000537">
    <property type="entry name" value="UbiA_prenyltransferase"/>
</dbReference>
<dbReference type="RefSeq" id="WP_079716461.1">
    <property type="nucleotide sequence ID" value="NZ_FUYS01000003.1"/>
</dbReference>
<proteinExistence type="predicted"/>
<keyword evidence="2 5" id="KW-0812">Transmembrane</keyword>
<evidence type="ECO:0000256" key="4">
    <source>
        <dbReference type="ARBA" id="ARBA00023136"/>
    </source>
</evidence>
<keyword evidence="4 5" id="KW-0472">Membrane</keyword>
<dbReference type="AlphaFoldDB" id="A0A1T5BW27"/>
<dbReference type="OrthoDB" id="1467772at2"/>
<evidence type="ECO:0000256" key="5">
    <source>
        <dbReference type="SAM" id="Phobius"/>
    </source>
</evidence>
<dbReference type="Gene3D" id="1.20.120.1780">
    <property type="entry name" value="UbiA prenyltransferase"/>
    <property type="match status" value="1"/>
</dbReference>
<gene>
    <name evidence="6" type="ORF">SAMN05660226_01798</name>
</gene>
<sequence length="289" mass="32476">MARNYFIKVLDLLLFSNVFIACCAVAQGSLSYLLLSLPMDYAVLAILGCATLALYNFSMILARPQYPETSPYRRVRWIFRHERSLWGWTAVALAVALLLGFQLHLPSFLLLGAVGAMGLAYNVPLIRMKGERRWVGLRQLTGVKLFYIGAVWAMSCVLLPVAEAYHDGFAIAWTQVGQLAAWVFLFVVAITIPFDVRDIYQDRYYGLKTIPVLVGERKALALSAILLVIHIGWVWASGHALDVRVALSVTSLFCLLAILFPPMKKNEYYYFLVLDGTMLLQFLVVWAAN</sequence>
<name>A0A1T5BW27_9SPHI</name>
<feature type="transmembrane region" description="Helical" evidence="5">
    <location>
        <begin position="41"/>
        <end position="62"/>
    </location>
</feature>
<reference evidence="6 7" key="1">
    <citation type="submission" date="2017-02" db="EMBL/GenBank/DDBJ databases">
        <authorList>
            <person name="Peterson S.W."/>
        </authorList>
    </citation>
    <scope>NUCLEOTIDE SEQUENCE [LARGE SCALE GENOMIC DNA]</scope>
    <source>
        <strain evidence="6 7">DSM 22899</strain>
    </source>
</reference>
<accession>A0A1T5BW27</accession>
<keyword evidence="6" id="KW-0808">Transferase</keyword>
<comment type="subcellular location">
    <subcellularLocation>
        <location evidence="1">Membrane</location>
        <topology evidence="1">Multi-pass membrane protein</topology>
    </subcellularLocation>
</comment>
<feature type="transmembrane region" description="Helical" evidence="5">
    <location>
        <begin position="171"/>
        <end position="194"/>
    </location>
</feature>
<dbReference type="STRING" id="623280.SAMN05660226_01798"/>
<dbReference type="Proteomes" id="UP000190541">
    <property type="component" value="Unassembled WGS sequence"/>
</dbReference>
<keyword evidence="3 5" id="KW-1133">Transmembrane helix</keyword>
<feature type="transmembrane region" description="Helical" evidence="5">
    <location>
        <begin position="268"/>
        <end position="288"/>
    </location>
</feature>